<feature type="region of interest" description="Disordered" evidence="1">
    <location>
        <begin position="800"/>
        <end position="856"/>
    </location>
</feature>
<evidence type="ECO:0000256" key="1">
    <source>
        <dbReference type="SAM" id="MobiDB-lite"/>
    </source>
</evidence>
<feature type="compositionally biased region" description="Low complexity" evidence="1">
    <location>
        <begin position="333"/>
        <end position="344"/>
    </location>
</feature>
<reference evidence="2" key="1">
    <citation type="submission" date="2023-06" db="EMBL/GenBank/DDBJ databases">
        <title>Genome-scale phylogeny and comparative genomics of the fungal order Sordariales.</title>
        <authorList>
            <consortium name="Lawrence Berkeley National Laboratory"/>
            <person name="Hensen N."/>
            <person name="Bonometti L."/>
            <person name="Westerberg I."/>
            <person name="Brannstrom I.O."/>
            <person name="Guillou S."/>
            <person name="Cros-Aarteil S."/>
            <person name="Calhoun S."/>
            <person name="Haridas S."/>
            <person name="Kuo A."/>
            <person name="Mondo S."/>
            <person name="Pangilinan J."/>
            <person name="Riley R."/>
            <person name="Labutti K."/>
            <person name="Andreopoulos B."/>
            <person name="Lipzen A."/>
            <person name="Chen C."/>
            <person name="Yanf M."/>
            <person name="Daum C."/>
            <person name="Ng V."/>
            <person name="Clum A."/>
            <person name="Steindorff A."/>
            <person name="Ohm R."/>
            <person name="Martin F."/>
            <person name="Silar P."/>
            <person name="Natvig D."/>
            <person name="Lalanne C."/>
            <person name="Gautier V."/>
            <person name="Ament-Velasquez S.L."/>
            <person name="Kruys A."/>
            <person name="Hutchinson M.I."/>
            <person name="Powell A.J."/>
            <person name="Barry K."/>
            <person name="Miller A.N."/>
            <person name="Grigoriev I.V."/>
            <person name="Debuchy R."/>
            <person name="Gladieux P."/>
            <person name="Thoren M.H."/>
            <person name="Johannesson H."/>
        </authorList>
    </citation>
    <scope>NUCLEOTIDE SEQUENCE</scope>
    <source>
        <strain evidence="2">SMH4607-1</strain>
    </source>
</reference>
<evidence type="ECO:0000313" key="3">
    <source>
        <dbReference type="Proteomes" id="UP001172102"/>
    </source>
</evidence>
<sequence>MSHQYQTGLNEADDGASEDAPVYQTSPARPSIRGRGRGRVARGGKGRIAKPAPPKPVQGRGRRHKMYESSRAQAAHERMQELKSAFASVAKLVKPAVQEIADRSINELTQDSTAYQKVPEYEVAQGFLRTRLADTKKSLENQRQIETAFLDTLYQAQKRTTTEECDRRLSELCDERYDQLLLEIDTLERLHDNNLPVDLPALPETEHQYQLKDISQQQAEWATRGPYVEYRNGVEVPYHGKMVSELMSKESQLPAASQPKRKADGQPEGQPNAKVAAMAEAGETVPSMPRHAGGLLAAVEALEERPSTPGESGSNAPTPIAEPADAPSPGNAEQQPPSSEPISSDAQEIPLPRNMTSPDEFGVRIITRKATRLDIPNNRIMVPNTVEWDELDIGFRDSTNCIQKGATKAKRGKYLGKPGSNYLFIDRRVGSWDSTQAAGEFDEALIKKHGLHPTLGIFLPNSTNEAEPPRPFVAGWQPVALVPPGGEPIHASRAIPAARQDRRVRKLQKRQRITQAMIGLAKQEGITEEEIEPSHELREEYRRKMLEERGIDPSTVVCTEPSPRESIEPAPDKREVFDNFVEGAIAAASALEAEEAALAALASRSQQSRPYDAIRDVFTDNAPTPPAASHPAPPLTSDAQSLSFLADAAEQQQRQDTQNQAGFYHPGEYPEDEARQATYAQDSVSQDSARPNDFLRTALNPPSSEHQEQMVGQEYLSVSVGPAATQGQPSRTPFSNTGAAKSLPALRPMRNILNDSPPLPEPQDSPVLHHSMVVTNSGAFFPPAPNRPFHHGYSLQEQAAHQALQAGMQQSQIGGPLQAPPLAGPPLAPHPDRMSPYSLSPPPYQGTAPPPLAPAPLAVGPLQPLLAPAPAPIMQQPHSQGPPMQLSVVTTAPPAPSASSPRSRPGSSSASSGPALAPSSANSASASGPKYRKLEPAPTPPHRLGHAGNGQELRTVQFDYREAIKDYSAVEAPPRHGPTQIRGWTHNNIKKTKPATPTVVSPVSREAPVALPTPAPVAGSMPVLAPAPAPVTVPAGGRGSEANGGTEEAP</sequence>
<keyword evidence="3" id="KW-1185">Reference proteome</keyword>
<feature type="compositionally biased region" description="Low complexity" evidence="1">
    <location>
        <begin position="897"/>
        <end position="929"/>
    </location>
</feature>
<dbReference type="AlphaFoldDB" id="A0AA40DS65"/>
<accession>A0AA40DS65</accession>
<feature type="compositionally biased region" description="Pro residues" evidence="1">
    <location>
        <begin position="839"/>
        <end position="854"/>
    </location>
</feature>
<feature type="compositionally biased region" description="Pro residues" evidence="1">
    <location>
        <begin position="818"/>
        <end position="829"/>
    </location>
</feature>
<feature type="compositionally biased region" description="Polar residues" evidence="1">
    <location>
        <begin position="650"/>
        <end position="661"/>
    </location>
</feature>
<comment type="caution">
    <text evidence="2">The sequence shown here is derived from an EMBL/GenBank/DDBJ whole genome shotgun (WGS) entry which is preliminary data.</text>
</comment>
<protein>
    <submittedName>
        <fullName evidence="2">Uncharacterized protein</fullName>
    </submittedName>
</protein>
<feature type="compositionally biased region" description="Polar residues" evidence="1">
    <location>
        <begin position="725"/>
        <end position="739"/>
    </location>
</feature>
<evidence type="ECO:0000313" key="2">
    <source>
        <dbReference type="EMBL" id="KAK0711471.1"/>
    </source>
</evidence>
<organism evidence="2 3">
    <name type="scientific">Lasiosphaeris hirsuta</name>
    <dbReference type="NCBI Taxonomy" id="260670"/>
    <lineage>
        <taxon>Eukaryota</taxon>
        <taxon>Fungi</taxon>
        <taxon>Dikarya</taxon>
        <taxon>Ascomycota</taxon>
        <taxon>Pezizomycotina</taxon>
        <taxon>Sordariomycetes</taxon>
        <taxon>Sordariomycetidae</taxon>
        <taxon>Sordariales</taxon>
        <taxon>Lasiosphaeriaceae</taxon>
        <taxon>Lasiosphaeris</taxon>
    </lineage>
</organism>
<gene>
    <name evidence="2" type="ORF">B0H67DRAFT_555443</name>
</gene>
<dbReference type="EMBL" id="JAUKUA010000005">
    <property type="protein sequence ID" value="KAK0711471.1"/>
    <property type="molecule type" value="Genomic_DNA"/>
</dbReference>
<proteinExistence type="predicted"/>
<feature type="region of interest" description="Disordered" evidence="1">
    <location>
        <begin position="304"/>
        <end position="360"/>
    </location>
</feature>
<feature type="compositionally biased region" description="Polar residues" evidence="1">
    <location>
        <begin position="678"/>
        <end position="689"/>
    </location>
</feature>
<feature type="region of interest" description="Disordered" evidence="1">
    <location>
        <begin position="617"/>
        <end position="767"/>
    </location>
</feature>
<feature type="compositionally biased region" description="Pro residues" evidence="1">
    <location>
        <begin position="623"/>
        <end position="634"/>
    </location>
</feature>
<feature type="region of interest" description="Disordered" evidence="1">
    <location>
        <begin position="869"/>
        <end position="1002"/>
    </location>
</feature>
<feature type="region of interest" description="Disordered" evidence="1">
    <location>
        <begin position="249"/>
        <end position="276"/>
    </location>
</feature>
<dbReference type="Proteomes" id="UP001172102">
    <property type="component" value="Unassembled WGS sequence"/>
</dbReference>
<feature type="region of interest" description="Disordered" evidence="1">
    <location>
        <begin position="1"/>
        <end position="65"/>
    </location>
</feature>
<name>A0AA40DS65_9PEZI</name>
<feature type="compositionally biased region" description="Basic residues" evidence="1">
    <location>
        <begin position="32"/>
        <end position="48"/>
    </location>
</feature>